<dbReference type="AlphaFoldDB" id="A0A6C0KM39"/>
<feature type="transmembrane region" description="Helical" evidence="1">
    <location>
        <begin position="6"/>
        <end position="26"/>
    </location>
</feature>
<keyword evidence="1" id="KW-1133">Transmembrane helix</keyword>
<organism evidence="2">
    <name type="scientific">viral metagenome</name>
    <dbReference type="NCBI Taxonomy" id="1070528"/>
    <lineage>
        <taxon>unclassified sequences</taxon>
        <taxon>metagenomes</taxon>
        <taxon>organismal metagenomes</taxon>
    </lineage>
</organism>
<proteinExistence type="predicted"/>
<name>A0A6C0KM39_9ZZZZ</name>
<sequence length="100" mass="11784">MLTWIIQISLLSIIFIFLIHHLLLFFKSTLTVPKIKDLVNSPNQKYKNIYETISNKNVSYTNIDLLPCQPDIKENKSMKDELKSFLKKQLNNDEETSSYF</sequence>
<keyword evidence="1" id="KW-0472">Membrane</keyword>
<protein>
    <submittedName>
        <fullName evidence="2">Uncharacterized protein</fullName>
    </submittedName>
</protein>
<evidence type="ECO:0000313" key="2">
    <source>
        <dbReference type="EMBL" id="QHU19092.1"/>
    </source>
</evidence>
<dbReference type="EMBL" id="MN740944">
    <property type="protein sequence ID" value="QHU19092.1"/>
    <property type="molecule type" value="Genomic_DNA"/>
</dbReference>
<reference evidence="2" key="1">
    <citation type="journal article" date="2020" name="Nature">
        <title>Giant virus diversity and host interactions through global metagenomics.</title>
        <authorList>
            <person name="Schulz F."/>
            <person name="Roux S."/>
            <person name="Paez-Espino D."/>
            <person name="Jungbluth S."/>
            <person name="Walsh D.A."/>
            <person name="Denef V.J."/>
            <person name="McMahon K.D."/>
            <person name="Konstantinidis K.T."/>
            <person name="Eloe-Fadrosh E.A."/>
            <person name="Kyrpides N.C."/>
            <person name="Woyke T."/>
        </authorList>
    </citation>
    <scope>NUCLEOTIDE SEQUENCE</scope>
    <source>
        <strain evidence="2">GVMAG-S-3300013014-104</strain>
    </source>
</reference>
<keyword evidence="1" id="KW-0812">Transmembrane</keyword>
<evidence type="ECO:0000256" key="1">
    <source>
        <dbReference type="SAM" id="Phobius"/>
    </source>
</evidence>
<accession>A0A6C0KM39</accession>